<organism evidence="1 2">
    <name type="scientific">Puccinia striiformis f. sp. tritici PST-78</name>
    <dbReference type="NCBI Taxonomy" id="1165861"/>
    <lineage>
        <taxon>Eukaryota</taxon>
        <taxon>Fungi</taxon>
        <taxon>Dikarya</taxon>
        <taxon>Basidiomycota</taxon>
        <taxon>Pucciniomycotina</taxon>
        <taxon>Pucciniomycetes</taxon>
        <taxon>Pucciniales</taxon>
        <taxon>Pucciniaceae</taxon>
        <taxon>Puccinia</taxon>
    </lineage>
</organism>
<feature type="non-terminal residue" evidence="1">
    <location>
        <position position="54"/>
    </location>
</feature>
<reference evidence="2" key="1">
    <citation type="submission" date="2014-03" db="EMBL/GenBank/DDBJ databases">
        <title>The Genome Sequence of Puccinia striiformis f. sp. tritici PST-78.</title>
        <authorList>
            <consortium name="The Broad Institute Genome Sequencing Platform"/>
            <person name="Cuomo C."/>
            <person name="Hulbert S."/>
            <person name="Chen X."/>
            <person name="Walker B."/>
            <person name="Young S.K."/>
            <person name="Zeng Q."/>
            <person name="Gargeya S."/>
            <person name="Fitzgerald M."/>
            <person name="Haas B."/>
            <person name="Abouelleil A."/>
            <person name="Alvarado L."/>
            <person name="Arachchi H.M."/>
            <person name="Berlin A.M."/>
            <person name="Chapman S.B."/>
            <person name="Goldberg J."/>
            <person name="Griggs A."/>
            <person name="Gujja S."/>
            <person name="Hansen M."/>
            <person name="Howarth C."/>
            <person name="Imamovic A."/>
            <person name="Larimer J."/>
            <person name="McCowan C."/>
            <person name="Montmayeur A."/>
            <person name="Murphy C."/>
            <person name="Neiman D."/>
            <person name="Pearson M."/>
            <person name="Priest M."/>
            <person name="Roberts A."/>
            <person name="Saif S."/>
            <person name="Shea T."/>
            <person name="Sisk P."/>
            <person name="Sykes S."/>
            <person name="Wortman J."/>
            <person name="Nusbaum C."/>
            <person name="Birren B."/>
        </authorList>
    </citation>
    <scope>NUCLEOTIDE SEQUENCE [LARGE SCALE GENOMIC DNA]</scope>
    <source>
        <strain evidence="2">race PST-78</strain>
    </source>
</reference>
<evidence type="ECO:0000313" key="1">
    <source>
        <dbReference type="EMBL" id="KNE88230.1"/>
    </source>
</evidence>
<gene>
    <name evidence="1" type="ORF">PSTG_18374</name>
</gene>
<keyword evidence="2" id="KW-1185">Reference proteome</keyword>
<dbReference type="Proteomes" id="UP000054564">
    <property type="component" value="Unassembled WGS sequence"/>
</dbReference>
<proteinExistence type="predicted"/>
<dbReference type="AlphaFoldDB" id="A0A0L0UMN1"/>
<sequence>MRDELKLQHKTVEFEQVVSRSSKEYRYRDVFDVIVKLYDSKKNDLFATKAFEVE</sequence>
<name>A0A0L0UMN1_9BASI</name>
<accession>A0A0L0UMN1</accession>
<dbReference type="EMBL" id="AJIL01002730">
    <property type="protein sequence ID" value="KNE88230.1"/>
    <property type="molecule type" value="Genomic_DNA"/>
</dbReference>
<evidence type="ECO:0000313" key="2">
    <source>
        <dbReference type="Proteomes" id="UP000054564"/>
    </source>
</evidence>
<protein>
    <submittedName>
        <fullName evidence="1">Uncharacterized protein</fullName>
    </submittedName>
</protein>
<comment type="caution">
    <text evidence="1">The sequence shown here is derived from an EMBL/GenBank/DDBJ whole genome shotgun (WGS) entry which is preliminary data.</text>
</comment>